<feature type="region of interest" description="Disordered" evidence="1">
    <location>
        <begin position="722"/>
        <end position="751"/>
    </location>
</feature>
<dbReference type="Gene3D" id="3.90.950.20">
    <property type="entry name" value="CinA-like"/>
    <property type="match status" value="1"/>
</dbReference>
<protein>
    <submittedName>
        <fullName evidence="4">SpoIID/LytB domain-containing protein</fullName>
    </submittedName>
</protein>
<evidence type="ECO:0000259" key="2">
    <source>
        <dbReference type="Pfam" id="PF02464"/>
    </source>
</evidence>
<dbReference type="InterPro" id="IPR050101">
    <property type="entry name" value="CinA"/>
</dbReference>
<proteinExistence type="predicted"/>
<dbReference type="Gene3D" id="3.40.980.10">
    <property type="entry name" value="MoaB/Mog-like domain"/>
    <property type="match status" value="1"/>
</dbReference>
<dbReference type="Pfam" id="PF02464">
    <property type="entry name" value="CinA"/>
    <property type="match status" value="1"/>
</dbReference>
<accession>A0A9D2B721</accession>
<reference evidence="4" key="1">
    <citation type="journal article" date="2021" name="PeerJ">
        <title>Extensive microbial diversity within the chicken gut microbiome revealed by metagenomics and culture.</title>
        <authorList>
            <person name="Gilroy R."/>
            <person name="Ravi A."/>
            <person name="Getino M."/>
            <person name="Pursley I."/>
            <person name="Horton D.L."/>
            <person name="Alikhan N.F."/>
            <person name="Baker D."/>
            <person name="Gharbi K."/>
            <person name="Hall N."/>
            <person name="Watson M."/>
            <person name="Adriaenssens E.M."/>
            <person name="Foster-Nyarko E."/>
            <person name="Jarju S."/>
            <person name="Secka A."/>
            <person name="Antonio M."/>
            <person name="Oren A."/>
            <person name="Chaudhuri R.R."/>
            <person name="La Ragione R."/>
            <person name="Hildebrand F."/>
            <person name="Pallen M.J."/>
        </authorList>
    </citation>
    <scope>NUCLEOTIDE SEQUENCE</scope>
    <source>
        <strain evidence="4">CHK188-5543</strain>
    </source>
</reference>
<feature type="compositionally biased region" description="Acidic residues" evidence="1">
    <location>
        <begin position="724"/>
        <end position="743"/>
    </location>
</feature>
<dbReference type="InterPro" id="IPR036425">
    <property type="entry name" value="MoaB/Mog-like_dom_sf"/>
</dbReference>
<dbReference type="PANTHER" id="PTHR13939:SF0">
    <property type="entry name" value="NMN AMIDOHYDROLASE-LIKE PROTEIN YFAY"/>
    <property type="match status" value="1"/>
</dbReference>
<dbReference type="InterPro" id="IPR013693">
    <property type="entry name" value="SpoIID/LytB_N"/>
</dbReference>
<dbReference type="GO" id="GO:0030435">
    <property type="term" value="P:sporulation resulting in formation of a cellular spore"/>
    <property type="evidence" value="ECO:0007669"/>
    <property type="project" value="InterPro"/>
</dbReference>
<comment type="caution">
    <text evidence="4">The sequence shown here is derived from an EMBL/GenBank/DDBJ whole genome shotgun (WGS) entry which is preliminary data.</text>
</comment>
<dbReference type="InterPro" id="IPR036653">
    <property type="entry name" value="CinA-like_C"/>
</dbReference>
<dbReference type="InterPro" id="IPR008136">
    <property type="entry name" value="CinA_C"/>
</dbReference>
<evidence type="ECO:0000313" key="4">
    <source>
        <dbReference type="EMBL" id="HIX65293.1"/>
    </source>
</evidence>
<dbReference type="SUPFAM" id="SSF142433">
    <property type="entry name" value="CinA-like"/>
    <property type="match status" value="1"/>
</dbReference>
<organism evidence="4 5">
    <name type="scientific">Candidatus Anaerotruncus excrementipullorum</name>
    <dbReference type="NCBI Taxonomy" id="2838465"/>
    <lineage>
        <taxon>Bacteria</taxon>
        <taxon>Bacillati</taxon>
        <taxon>Bacillota</taxon>
        <taxon>Clostridia</taxon>
        <taxon>Eubacteriales</taxon>
        <taxon>Oscillospiraceae</taxon>
        <taxon>Anaerotruncus</taxon>
    </lineage>
</organism>
<dbReference type="Proteomes" id="UP000886800">
    <property type="component" value="Unassembled WGS sequence"/>
</dbReference>
<dbReference type="AlphaFoldDB" id="A0A9D2B721"/>
<dbReference type="NCBIfam" id="TIGR02669">
    <property type="entry name" value="SpoIID_LytB"/>
    <property type="match status" value="1"/>
</dbReference>
<gene>
    <name evidence="4" type="ORF">H9736_03505</name>
</gene>
<feature type="domain" description="Sporulation stage II protein D amidase enhancer LytB N-terminal" evidence="3">
    <location>
        <begin position="768"/>
        <end position="833"/>
    </location>
</feature>
<dbReference type="Pfam" id="PF08486">
    <property type="entry name" value="SpoIID"/>
    <property type="match status" value="1"/>
</dbReference>
<dbReference type="InterPro" id="IPR013486">
    <property type="entry name" value="SpoIID/LytB"/>
</dbReference>
<dbReference type="PANTHER" id="PTHR13939">
    <property type="entry name" value="NICOTINAMIDE-NUCLEOTIDE AMIDOHYDROLASE PNCC"/>
    <property type="match status" value="1"/>
</dbReference>
<evidence type="ECO:0000313" key="5">
    <source>
        <dbReference type="Proteomes" id="UP000886800"/>
    </source>
</evidence>
<reference evidence="4" key="2">
    <citation type="submission" date="2021-04" db="EMBL/GenBank/DDBJ databases">
        <authorList>
            <person name="Gilroy R."/>
        </authorList>
    </citation>
    <scope>NUCLEOTIDE SEQUENCE</scope>
    <source>
        <strain evidence="4">CHK188-5543</strain>
    </source>
</reference>
<evidence type="ECO:0000259" key="3">
    <source>
        <dbReference type="Pfam" id="PF08486"/>
    </source>
</evidence>
<feature type="domain" description="CinA C-terminal" evidence="2">
    <location>
        <begin position="262"/>
        <end position="405"/>
    </location>
</feature>
<evidence type="ECO:0000256" key="1">
    <source>
        <dbReference type="SAM" id="MobiDB-lite"/>
    </source>
</evidence>
<name>A0A9D2B721_9FIRM</name>
<dbReference type="EMBL" id="DXES01000073">
    <property type="protein sequence ID" value="HIX65293.1"/>
    <property type="molecule type" value="Genomic_DNA"/>
</dbReference>
<sequence length="1003" mass="104819">MQIQVVGLHSPQLTPDQLSGAVLQAVEALEQAGHTVQGRCTCQLDQLAQAISPTLAQGQAAVVLGGACIDPAVRRALEGWLKLPWVFDPATDRRVRAAYEKAGRQLPPAAQLLARFPQGATILPGVRSILPGCAFPALGGVLALLPARPEEFLPMLQRGLLPLWQAPQARPEPQPAPTGCSRLVNAWGVSEAALAQKLADLSPPEGVSLQVVPLPGGLGVRVDCDGTQEHPQAVCQLVSQQVSLTLGEAACGFDQQAGPAGVVAEALFAAGQSVALGESGTNGLLAGQLQALPNAGKVLPFAVSAYSHRLRRDALLVPERLLKKYGPTSSQAAAAMALGAMQQGGASLGLAVCCPSGEETGPCWAALCDGESVWTRQQELPGRREDPEAARLLACQAGLRLVLDYLAQPDGLPGGQSHRAAVEGMLPTARAAKSAPAPQEEPRRGRGVLRVVGILLVLAGLGAAGWLGVTQGLPLWERLQAASAAASAAPQVEAQAAQALAQAQDLSGQAQLARQQAAQAALDAQHTISPQKAQQAANQATRLCQQLQALYGQARQVRDQAEALFQTDEGEATMTAYEAAQRALKATKQCLDEAQEQAAVAQTAALGVDLAAATLAQARGQATPAPAEEEDASQPEDSSAAAQSAAQAAASSQAAASLAAAQAASQAAAQAAASSQAAALAAQQAAAAQAASQAAASRAEVASRIAAEQAAIRQEALEAQAWEEAWEQAEEDEEEENWEDEEFQPSGSGDDQLTIYANGRRTTGDATDIVAMVVMNEMGSSFQMEALKAQAVAVYTYICHQNAGGVTPSFNTRTPNATVQRAVDAVAGQAVYYRGALAFTPFFATSAGVTVSSAEVWGGSYPYLVSVDSEIDEQARNYEVEVTLDADTVADRVDRAMDVDLWDYSGDPDDWFEIEDYTEGGSYVARIRVGDEVVSGRYLRENVLGLRSAAFDIDCDGEEFTFTTYGYGHGVGMSQTGADLYASEEGWDYVDILTHYYPGTQVG</sequence>
<feature type="region of interest" description="Disordered" evidence="1">
    <location>
        <begin position="619"/>
        <end position="646"/>
    </location>
</feature>